<dbReference type="SUPFAM" id="SSF52047">
    <property type="entry name" value="RNI-like"/>
    <property type="match status" value="1"/>
</dbReference>
<dbReference type="InterPro" id="IPR032675">
    <property type="entry name" value="LRR_dom_sf"/>
</dbReference>
<dbReference type="Pfam" id="PF13516">
    <property type="entry name" value="LRR_6"/>
    <property type="match status" value="4"/>
</dbReference>
<dbReference type="InterPro" id="IPR052201">
    <property type="entry name" value="LRR-containing_regulator"/>
</dbReference>
<dbReference type="Proteomes" id="UP000039324">
    <property type="component" value="Unassembled WGS sequence"/>
</dbReference>
<dbReference type="STRING" id="37360.A0A0G4J7N6"/>
<evidence type="ECO:0000256" key="1">
    <source>
        <dbReference type="ARBA" id="ARBA00022737"/>
    </source>
</evidence>
<accession>A0A0G4J7N6</accession>
<dbReference type="Gene3D" id="3.80.10.10">
    <property type="entry name" value="Ribonuclease Inhibitor"/>
    <property type="match status" value="3"/>
</dbReference>
<sequence length="394" mass="42373">MASADVVEGVRAEDGSMEHFLDLYKGKCDNFGDDPHPLIIKRVNDAIERGWSLYPRQQLSSLLLNGASLSEKEKIQDDDVFALSESLTAFADASITSIDLSVNNIENNGAKALSAMMRSTQTLRSLNLRANGIGEVGGLALAHALEGQRSIVDINLNGNPIGDAGRAFAKPMLMLTRVDLGNTEMGINAIIQIAKSMQTNTTVMELSIENPRILTLDDEGSIHLSTMIATNTTLTSLNLSKNRIRDQGVEWLVKGLSQNKTLRTLNLRCIANPILSNQIGPGGAVLLAGYLSGPCSITDLDLAGNRIIDEGGKAIAGSLRTNMVLERLDLSYTSLAEPGLVALSDVVAGKTASKLNSLMLWGNFFTPAAGTVFRNALSTTRLTDFDFRPLIQEE</sequence>
<organism evidence="2 3">
    <name type="scientific">Plasmodiophora brassicae</name>
    <name type="common">Clubroot disease agent</name>
    <dbReference type="NCBI Taxonomy" id="37360"/>
    <lineage>
        <taxon>Eukaryota</taxon>
        <taxon>Sar</taxon>
        <taxon>Rhizaria</taxon>
        <taxon>Endomyxa</taxon>
        <taxon>Phytomyxea</taxon>
        <taxon>Plasmodiophorida</taxon>
        <taxon>Plasmodiophoridae</taxon>
        <taxon>Plasmodiophora</taxon>
    </lineage>
</organism>
<proteinExistence type="predicted"/>
<dbReference type="InterPro" id="IPR001611">
    <property type="entry name" value="Leu-rich_rpt"/>
</dbReference>
<dbReference type="PANTHER" id="PTHR24111:SF0">
    <property type="entry name" value="LEUCINE-RICH REPEAT-CONTAINING PROTEIN"/>
    <property type="match status" value="1"/>
</dbReference>
<evidence type="ECO:0000313" key="2">
    <source>
        <dbReference type="EMBL" id="CEP03389.1"/>
    </source>
</evidence>
<keyword evidence="3" id="KW-1185">Reference proteome</keyword>
<gene>
    <name evidence="2" type="ORF">PBRA_003149</name>
</gene>
<dbReference type="PANTHER" id="PTHR24111">
    <property type="entry name" value="LEUCINE-RICH REPEAT-CONTAINING PROTEIN 34"/>
    <property type="match status" value="1"/>
</dbReference>
<dbReference type="EMBL" id="CDSF01000144">
    <property type="protein sequence ID" value="CEP03389.1"/>
    <property type="molecule type" value="Genomic_DNA"/>
</dbReference>
<keyword evidence="1" id="KW-0677">Repeat</keyword>
<reference evidence="2 3" key="1">
    <citation type="submission" date="2015-02" db="EMBL/GenBank/DDBJ databases">
        <authorList>
            <person name="Chooi Y.-H."/>
        </authorList>
    </citation>
    <scope>NUCLEOTIDE SEQUENCE [LARGE SCALE GENOMIC DNA]</scope>
    <source>
        <strain evidence="2">E3</strain>
    </source>
</reference>
<dbReference type="SMART" id="SM00368">
    <property type="entry name" value="LRR_RI"/>
    <property type="match status" value="8"/>
</dbReference>
<name>A0A0G4J7N6_PLABS</name>
<dbReference type="AlphaFoldDB" id="A0A0G4J7N6"/>
<protein>
    <submittedName>
        <fullName evidence="2">Uncharacterized protein</fullName>
    </submittedName>
</protein>
<evidence type="ECO:0000313" key="3">
    <source>
        <dbReference type="Proteomes" id="UP000039324"/>
    </source>
</evidence>
<dbReference type="OMA" id="IKNCGMK"/>
<dbReference type="OrthoDB" id="272549at2759"/>